<evidence type="ECO:0000256" key="1">
    <source>
        <dbReference type="SAM" id="Coils"/>
    </source>
</evidence>
<name>A0A9N8H7E8_9STRA</name>
<dbReference type="Proteomes" id="UP001153069">
    <property type="component" value="Unassembled WGS sequence"/>
</dbReference>
<evidence type="ECO:0000313" key="3">
    <source>
        <dbReference type="EMBL" id="CAB9502527.1"/>
    </source>
</evidence>
<dbReference type="AlphaFoldDB" id="A0A9N8H7E8"/>
<evidence type="ECO:0000313" key="4">
    <source>
        <dbReference type="Proteomes" id="UP001153069"/>
    </source>
</evidence>
<feature type="coiled-coil region" evidence="1">
    <location>
        <begin position="336"/>
        <end position="370"/>
    </location>
</feature>
<dbReference type="OrthoDB" id="49538at2759"/>
<proteinExistence type="predicted"/>
<keyword evidence="1" id="KW-0175">Coiled coil</keyword>
<comment type="caution">
    <text evidence="3">The sequence shown here is derived from an EMBL/GenBank/DDBJ whole genome shotgun (WGS) entry which is preliminary data.</text>
</comment>
<evidence type="ECO:0000256" key="2">
    <source>
        <dbReference type="SAM" id="MobiDB-lite"/>
    </source>
</evidence>
<feature type="region of interest" description="Disordered" evidence="2">
    <location>
        <begin position="527"/>
        <end position="554"/>
    </location>
</feature>
<gene>
    <name evidence="3" type="ORF">SEMRO_139_G065020.1</name>
</gene>
<organism evidence="3 4">
    <name type="scientific">Seminavis robusta</name>
    <dbReference type="NCBI Taxonomy" id="568900"/>
    <lineage>
        <taxon>Eukaryota</taxon>
        <taxon>Sar</taxon>
        <taxon>Stramenopiles</taxon>
        <taxon>Ochrophyta</taxon>
        <taxon>Bacillariophyta</taxon>
        <taxon>Bacillariophyceae</taxon>
        <taxon>Bacillariophycidae</taxon>
        <taxon>Naviculales</taxon>
        <taxon>Naviculaceae</taxon>
        <taxon>Seminavis</taxon>
    </lineage>
</organism>
<keyword evidence="4" id="KW-1185">Reference proteome</keyword>
<dbReference type="EMBL" id="CAICTM010000138">
    <property type="protein sequence ID" value="CAB9502527.1"/>
    <property type="molecule type" value="Genomic_DNA"/>
</dbReference>
<feature type="region of interest" description="Disordered" evidence="2">
    <location>
        <begin position="399"/>
        <end position="422"/>
    </location>
</feature>
<reference evidence="3" key="1">
    <citation type="submission" date="2020-06" db="EMBL/GenBank/DDBJ databases">
        <authorList>
            <consortium name="Plant Systems Biology data submission"/>
        </authorList>
    </citation>
    <scope>NUCLEOTIDE SEQUENCE</scope>
    <source>
        <strain evidence="3">D6</strain>
    </source>
</reference>
<protein>
    <submittedName>
        <fullName evidence="3">Uncharacterized protein</fullName>
    </submittedName>
</protein>
<accession>A0A9N8H7E8</accession>
<sequence length="575" mass="63761">MAADKLPDALLQEVRNVLATECREMVMCEKATGENVAGQHNMMSKVFHGSAGYASVVDKLLDGKGPYASVFNKLPIENNREGNDERPSGHMLVMKDIVSCNEGAKYVAQERGFNKEAITKNGEKKLEGRNIGERAITSTANYKFALKYCDEYCQDGKLPSGKSLDDMVLYVRQKMYVHLRGGKNNRTSNRRAAGSDKPAKEFVEEDMPAKYMFNGYLVFLLYGPLGLCGITLSCLSKDGSDIKKKGRAAARTKEMEVKAAERTADDGGTGIYHRGVPVKEKLACATLAMSELKDAQRNVRDLLFHNSSSEANCLNALTQVDSMLERAETRGERRDMSLLKKRKNDLFDRLDKLSKRKTELEAKSDMLMQQTTTKSKVQAYYDAIGSFNSVPKAVAVVSKSTPDDGSSITNNERSCVGTPIARRGTTGQTKLVTLPRHCSQLSQPSQDEESVVENQQEPVMDSFIEVEPRGEIEEEPIVVDGPSETVDNDALTPYQARLPAAGQEFILEFRRREREQLTFQQQQAAVAADERNHGRGLNHPSSYQPGGTYHAHPRTTVNDGLTIETAHTYFAQEEG</sequence>
<feature type="compositionally biased region" description="Polar residues" evidence="2">
    <location>
        <begin position="403"/>
        <end position="413"/>
    </location>
</feature>